<dbReference type="AlphaFoldDB" id="A0A067SPS2"/>
<dbReference type="Gene3D" id="3.10.10.10">
    <property type="entry name" value="HIV Type 1 Reverse Transcriptase, subunit A, domain 1"/>
    <property type="match status" value="1"/>
</dbReference>
<dbReference type="SUPFAM" id="SSF56672">
    <property type="entry name" value="DNA/RNA polymerases"/>
    <property type="match status" value="1"/>
</dbReference>
<proteinExistence type="predicted"/>
<dbReference type="EMBL" id="KL142390">
    <property type="protein sequence ID" value="KDR72017.1"/>
    <property type="molecule type" value="Genomic_DNA"/>
</dbReference>
<reference evidence="2" key="1">
    <citation type="journal article" date="2014" name="Proc. Natl. Acad. Sci. U.S.A.">
        <title>Extensive sampling of basidiomycete genomes demonstrates inadequacy of the white-rot/brown-rot paradigm for wood decay fungi.</title>
        <authorList>
            <person name="Riley R."/>
            <person name="Salamov A.A."/>
            <person name="Brown D.W."/>
            <person name="Nagy L.G."/>
            <person name="Floudas D."/>
            <person name="Held B.W."/>
            <person name="Levasseur A."/>
            <person name="Lombard V."/>
            <person name="Morin E."/>
            <person name="Otillar R."/>
            <person name="Lindquist E.A."/>
            <person name="Sun H."/>
            <person name="LaButti K.M."/>
            <person name="Schmutz J."/>
            <person name="Jabbour D."/>
            <person name="Luo H."/>
            <person name="Baker S.E."/>
            <person name="Pisabarro A.G."/>
            <person name="Walton J.D."/>
            <person name="Blanchette R.A."/>
            <person name="Henrissat B."/>
            <person name="Martin F."/>
            <person name="Cullen D."/>
            <person name="Hibbett D.S."/>
            <person name="Grigoriev I.V."/>
        </authorList>
    </citation>
    <scope>NUCLEOTIDE SEQUENCE [LARGE SCALE GENOMIC DNA]</scope>
    <source>
        <strain evidence="2">CBS 339.88</strain>
    </source>
</reference>
<dbReference type="InterPro" id="IPR043502">
    <property type="entry name" value="DNA/RNA_pol_sf"/>
</dbReference>
<dbReference type="STRING" id="685588.A0A067SPS2"/>
<gene>
    <name evidence="1" type="ORF">GALMADRAFT_74414</name>
</gene>
<dbReference type="HOGENOM" id="CLU_165193_1_0_1"/>
<dbReference type="OrthoDB" id="6776860at2759"/>
<evidence type="ECO:0000313" key="2">
    <source>
        <dbReference type="Proteomes" id="UP000027222"/>
    </source>
</evidence>
<accession>A0A067SPS2</accession>
<dbReference type="Proteomes" id="UP000027222">
    <property type="component" value="Unassembled WGS sequence"/>
</dbReference>
<keyword evidence="2" id="KW-1185">Reference proteome</keyword>
<protein>
    <submittedName>
        <fullName evidence="1">Uncharacterized protein</fullName>
    </submittedName>
</protein>
<name>A0A067SPS2_GALM3</name>
<sequence length="81" mass="9038">MKNKAVFGLNGRLGNFPEEVEVPLISGTKPISIPPFPASPAKREIMDAQMDSWLSLEVIEPSKSPWAAPVFIVYRNNKPRM</sequence>
<organism evidence="1 2">
    <name type="scientific">Galerina marginata (strain CBS 339.88)</name>
    <dbReference type="NCBI Taxonomy" id="685588"/>
    <lineage>
        <taxon>Eukaryota</taxon>
        <taxon>Fungi</taxon>
        <taxon>Dikarya</taxon>
        <taxon>Basidiomycota</taxon>
        <taxon>Agaricomycotina</taxon>
        <taxon>Agaricomycetes</taxon>
        <taxon>Agaricomycetidae</taxon>
        <taxon>Agaricales</taxon>
        <taxon>Agaricineae</taxon>
        <taxon>Strophariaceae</taxon>
        <taxon>Galerina</taxon>
    </lineage>
</organism>
<evidence type="ECO:0000313" key="1">
    <source>
        <dbReference type="EMBL" id="KDR72017.1"/>
    </source>
</evidence>
<feature type="non-terminal residue" evidence="1">
    <location>
        <position position="81"/>
    </location>
</feature>